<feature type="region of interest" description="Disordered" evidence="11">
    <location>
        <begin position="658"/>
        <end position="679"/>
    </location>
</feature>
<evidence type="ECO:0000256" key="8">
    <source>
        <dbReference type="ARBA" id="ARBA00047899"/>
    </source>
</evidence>
<dbReference type="InterPro" id="IPR050660">
    <property type="entry name" value="NEK_Ser/Thr_kinase"/>
</dbReference>
<accession>A0AAE1Z3J6</accession>
<dbReference type="PROSITE" id="PS00107">
    <property type="entry name" value="PROTEIN_KINASE_ATP"/>
    <property type="match status" value="1"/>
</dbReference>
<dbReference type="PANTHER" id="PTHR43671:SF98">
    <property type="entry name" value="SERINE_THREONINE-PROTEIN KINASE NEK11"/>
    <property type="match status" value="1"/>
</dbReference>
<protein>
    <recommendedName>
        <fullName evidence="2">non-specific serine/threonine protein kinase</fullName>
        <ecNumber evidence="2">2.7.11.1</ecNumber>
    </recommendedName>
</protein>
<dbReference type="InterPro" id="IPR017441">
    <property type="entry name" value="Protein_kinase_ATP_BS"/>
</dbReference>
<dbReference type="PROSITE" id="PS50011">
    <property type="entry name" value="PROTEIN_KINASE_DOM"/>
    <property type="match status" value="1"/>
</dbReference>
<dbReference type="GO" id="GO:0055028">
    <property type="term" value="C:cortical microtubule"/>
    <property type="evidence" value="ECO:0007669"/>
    <property type="project" value="TreeGrafter"/>
</dbReference>
<reference evidence="13" key="2">
    <citation type="journal article" date="2024" name="Plant">
        <title>Genomic evolution and insights into agronomic trait innovations of Sesamum species.</title>
        <authorList>
            <person name="Miao H."/>
            <person name="Wang L."/>
            <person name="Qu L."/>
            <person name="Liu H."/>
            <person name="Sun Y."/>
            <person name="Le M."/>
            <person name="Wang Q."/>
            <person name="Wei S."/>
            <person name="Zheng Y."/>
            <person name="Lin W."/>
            <person name="Duan Y."/>
            <person name="Cao H."/>
            <person name="Xiong S."/>
            <person name="Wang X."/>
            <person name="Wei L."/>
            <person name="Li C."/>
            <person name="Ma Q."/>
            <person name="Ju M."/>
            <person name="Zhao R."/>
            <person name="Li G."/>
            <person name="Mu C."/>
            <person name="Tian Q."/>
            <person name="Mei H."/>
            <person name="Zhang T."/>
            <person name="Gao T."/>
            <person name="Zhang H."/>
        </authorList>
    </citation>
    <scope>NUCLEOTIDE SEQUENCE</scope>
    <source>
        <strain evidence="13">3651</strain>
    </source>
</reference>
<feature type="compositionally biased region" description="Polar residues" evidence="11">
    <location>
        <begin position="526"/>
        <end position="539"/>
    </location>
</feature>
<keyword evidence="5 10" id="KW-0547">Nucleotide-binding</keyword>
<dbReference type="GO" id="GO:0007017">
    <property type="term" value="P:microtubule-based process"/>
    <property type="evidence" value="ECO:0007669"/>
    <property type="project" value="TreeGrafter"/>
</dbReference>
<evidence type="ECO:0000256" key="4">
    <source>
        <dbReference type="ARBA" id="ARBA00022679"/>
    </source>
</evidence>
<feature type="region of interest" description="Disordered" evidence="11">
    <location>
        <begin position="350"/>
        <end position="381"/>
    </location>
</feature>
<dbReference type="PROSITE" id="PS00108">
    <property type="entry name" value="PROTEIN_KINASE_ST"/>
    <property type="match status" value="1"/>
</dbReference>
<reference evidence="13" key="1">
    <citation type="submission" date="2020-06" db="EMBL/GenBank/DDBJ databases">
        <authorList>
            <person name="Li T."/>
            <person name="Hu X."/>
            <person name="Zhang T."/>
            <person name="Song X."/>
            <person name="Zhang H."/>
            <person name="Dai N."/>
            <person name="Sheng W."/>
            <person name="Hou X."/>
            <person name="Wei L."/>
        </authorList>
    </citation>
    <scope>NUCLEOTIDE SEQUENCE</scope>
    <source>
        <strain evidence="13">3651</strain>
        <tissue evidence="13">Leaf</tissue>
    </source>
</reference>
<comment type="catalytic activity">
    <reaction evidence="9">
        <text>L-seryl-[protein] + ATP = O-phospho-L-seryl-[protein] + ADP + H(+)</text>
        <dbReference type="Rhea" id="RHEA:17989"/>
        <dbReference type="Rhea" id="RHEA-COMP:9863"/>
        <dbReference type="Rhea" id="RHEA-COMP:11604"/>
        <dbReference type="ChEBI" id="CHEBI:15378"/>
        <dbReference type="ChEBI" id="CHEBI:29999"/>
        <dbReference type="ChEBI" id="CHEBI:30616"/>
        <dbReference type="ChEBI" id="CHEBI:83421"/>
        <dbReference type="ChEBI" id="CHEBI:456216"/>
        <dbReference type="EC" id="2.7.11.1"/>
    </reaction>
</comment>
<feature type="region of interest" description="Disordered" evidence="11">
    <location>
        <begin position="894"/>
        <end position="935"/>
    </location>
</feature>
<feature type="compositionally biased region" description="Polar residues" evidence="11">
    <location>
        <begin position="754"/>
        <end position="769"/>
    </location>
</feature>
<feature type="compositionally biased region" description="Polar residues" evidence="11">
    <location>
        <begin position="447"/>
        <end position="460"/>
    </location>
</feature>
<dbReference type="Gene3D" id="3.30.200.20">
    <property type="entry name" value="Phosphorylase Kinase, domain 1"/>
    <property type="match status" value="1"/>
</dbReference>
<evidence type="ECO:0000256" key="1">
    <source>
        <dbReference type="ARBA" id="ARBA00010886"/>
    </source>
</evidence>
<feature type="binding site" evidence="10">
    <location>
        <position position="33"/>
    </location>
    <ligand>
        <name>ATP</name>
        <dbReference type="ChEBI" id="CHEBI:30616"/>
    </ligand>
</feature>
<comment type="catalytic activity">
    <reaction evidence="8">
        <text>L-threonyl-[protein] + ATP = O-phospho-L-threonyl-[protein] + ADP + H(+)</text>
        <dbReference type="Rhea" id="RHEA:46608"/>
        <dbReference type="Rhea" id="RHEA-COMP:11060"/>
        <dbReference type="Rhea" id="RHEA-COMP:11605"/>
        <dbReference type="ChEBI" id="CHEBI:15378"/>
        <dbReference type="ChEBI" id="CHEBI:30013"/>
        <dbReference type="ChEBI" id="CHEBI:30616"/>
        <dbReference type="ChEBI" id="CHEBI:61977"/>
        <dbReference type="ChEBI" id="CHEBI:456216"/>
        <dbReference type="EC" id="2.7.11.1"/>
    </reaction>
</comment>
<evidence type="ECO:0000256" key="5">
    <source>
        <dbReference type="ARBA" id="ARBA00022741"/>
    </source>
</evidence>
<dbReference type="Proteomes" id="UP001293254">
    <property type="component" value="Unassembled WGS sequence"/>
</dbReference>
<sequence>MDQYEIMEQIGRGAFGAAILVNHKLERKKYVLKKIRLARQTERCRRSAHQEMALIARIQHPYIVEFKEAWVEKGCYVCIVTGYCEGGDMAELMKKANGQYFPEEKLLKWFTQLLLAVEYLHSNYVLHRDLKCSNIFLTKDQDVRLGDFGLAKTLKADDLASSVVGTPNYMCPELLADIPYGFKSDIWSLGCCMYEMAAHRPAFKAFDMAGLISKINRSSIGPLPPCYSPALKTLIKSMLRKNPEHRSSASELLKHPYLQPYIEQYRPSYNPSAATLPEKPLSTNRDGRKNMAESQSSNSSCSDRDSLMSSERNGSGIVLNCDHKANDMDSASADDDVVCGQLMMREALHETESLTANTKERDAGKPLHEEQRNNNETKQPKTIKNIMMALKEGKNRENSPMRSNHAKASGGSNQRIIVEASSRVAKPGPVNHGLKGNSEAPVAASVKANSDSNKRAQGTHSLKHQLPVMETPPKSKARHDGIPLSSPVKPIADEGSTRTRQKTPPTLARRPSFPGRMRQVGCDTPNAMNNNTNTGTSDVQDPEPTKLMPYNCDSHISREIMQHPKKPAGTGSKRMQTESSNSASSSVSIHGFELLDDATTPFISLQEQILQSHEQAAEIETVKTSSSPPEGTGNCLSEHHEVHCQTSIQQAAEVEINESRGSCSTPSSSQSERLENSLEGCRGNNCKSTVCFTETFQDRLDDKIMDVNACDHKMSSPAKMETSFPNIKHLGLGTEDAPTVGLSSRQDLGAPLDLSSNLVTDPNLTSASNGDDKFMVKKPVSPPTESSSSTVSPVSSNQTNLLSDKALLVQNAVNEKPSGAHLPPVYDEVIHVIRHSSFRVGTEHPVLENMERTMDVGKLINVVRDEFDVKDPVSSSASKSSICSESITPTSTLCENPITKEIDVPNTNPPTTVAKQDESAKPNPSPAQEEAPAKETLDVNSFRQRADALEGLLELSADLLQQNRLEELAVVLKPFGKEKVSPRDTAIWLAKSLKGMMLEESGRNP</sequence>
<evidence type="ECO:0000256" key="9">
    <source>
        <dbReference type="ARBA" id="ARBA00048679"/>
    </source>
</evidence>
<feature type="compositionally biased region" description="Polar residues" evidence="11">
    <location>
        <begin position="905"/>
        <end position="914"/>
    </location>
</feature>
<keyword evidence="4" id="KW-0808">Transferase</keyword>
<dbReference type="InterPro" id="IPR011009">
    <property type="entry name" value="Kinase-like_dom_sf"/>
</dbReference>
<dbReference type="Gene3D" id="1.10.510.10">
    <property type="entry name" value="Transferase(Phosphotransferase) domain 1"/>
    <property type="match status" value="1"/>
</dbReference>
<keyword evidence="6 13" id="KW-0418">Kinase</keyword>
<dbReference type="PANTHER" id="PTHR43671">
    <property type="entry name" value="SERINE/THREONINE-PROTEIN KINASE NEK"/>
    <property type="match status" value="1"/>
</dbReference>
<evidence type="ECO:0000313" key="14">
    <source>
        <dbReference type="Proteomes" id="UP001293254"/>
    </source>
</evidence>
<dbReference type="EMBL" id="JACGWO010000001">
    <property type="protein sequence ID" value="KAK4441326.1"/>
    <property type="molecule type" value="Genomic_DNA"/>
</dbReference>
<name>A0AAE1Z3J6_9LAMI</name>
<comment type="similarity">
    <text evidence="1">Belongs to the protein kinase superfamily. NEK Ser/Thr protein kinase family. NIMA subfamily.</text>
</comment>
<dbReference type="SMART" id="SM00220">
    <property type="entry name" value="S_TKc"/>
    <property type="match status" value="1"/>
</dbReference>
<feature type="domain" description="Protein kinase" evidence="12">
    <location>
        <begin position="4"/>
        <end position="258"/>
    </location>
</feature>
<evidence type="ECO:0000259" key="12">
    <source>
        <dbReference type="PROSITE" id="PS50011"/>
    </source>
</evidence>
<proteinExistence type="inferred from homology"/>
<dbReference type="InterPro" id="IPR000719">
    <property type="entry name" value="Prot_kinase_dom"/>
</dbReference>
<dbReference type="SUPFAM" id="SSF56112">
    <property type="entry name" value="Protein kinase-like (PK-like)"/>
    <property type="match status" value="1"/>
</dbReference>
<keyword evidence="3" id="KW-0723">Serine/threonine-protein kinase</keyword>
<evidence type="ECO:0000256" key="10">
    <source>
        <dbReference type="PROSITE-ProRule" id="PRU10141"/>
    </source>
</evidence>
<dbReference type="AlphaFoldDB" id="A0AAE1Z3J6"/>
<keyword evidence="14" id="KW-1185">Reference proteome</keyword>
<dbReference type="GO" id="GO:0004674">
    <property type="term" value="F:protein serine/threonine kinase activity"/>
    <property type="evidence" value="ECO:0007669"/>
    <property type="project" value="UniProtKB-KW"/>
</dbReference>
<gene>
    <name evidence="13" type="ORF">Salat_0467500</name>
</gene>
<dbReference type="FunFam" id="3.30.200.20:FF:000108">
    <property type="entry name" value="Serine/threonine-protein kinase Nek2"/>
    <property type="match status" value="1"/>
</dbReference>
<dbReference type="CDD" id="cd08215">
    <property type="entry name" value="STKc_Nek"/>
    <property type="match status" value="1"/>
</dbReference>
<evidence type="ECO:0000256" key="3">
    <source>
        <dbReference type="ARBA" id="ARBA00022527"/>
    </source>
</evidence>
<feature type="region of interest" description="Disordered" evidence="11">
    <location>
        <begin position="393"/>
        <end position="414"/>
    </location>
</feature>
<dbReference type="EC" id="2.7.11.1" evidence="2"/>
<feature type="compositionally biased region" description="Polar residues" evidence="11">
    <location>
        <begin position="659"/>
        <end position="671"/>
    </location>
</feature>
<feature type="compositionally biased region" description="Basic and acidic residues" evidence="11">
    <location>
        <begin position="350"/>
        <end position="379"/>
    </location>
</feature>
<organism evidence="13 14">
    <name type="scientific">Sesamum alatum</name>
    <dbReference type="NCBI Taxonomy" id="300844"/>
    <lineage>
        <taxon>Eukaryota</taxon>
        <taxon>Viridiplantae</taxon>
        <taxon>Streptophyta</taxon>
        <taxon>Embryophyta</taxon>
        <taxon>Tracheophyta</taxon>
        <taxon>Spermatophyta</taxon>
        <taxon>Magnoliopsida</taxon>
        <taxon>eudicotyledons</taxon>
        <taxon>Gunneridae</taxon>
        <taxon>Pentapetalae</taxon>
        <taxon>asterids</taxon>
        <taxon>lamiids</taxon>
        <taxon>Lamiales</taxon>
        <taxon>Pedaliaceae</taxon>
        <taxon>Sesamum</taxon>
    </lineage>
</organism>
<evidence type="ECO:0000256" key="2">
    <source>
        <dbReference type="ARBA" id="ARBA00012513"/>
    </source>
</evidence>
<dbReference type="GO" id="GO:0005524">
    <property type="term" value="F:ATP binding"/>
    <property type="evidence" value="ECO:0007669"/>
    <property type="project" value="UniProtKB-UniRule"/>
</dbReference>
<evidence type="ECO:0000256" key="7">
    <source>
        <dbReference type="ARBA" id="ARBA00022840"/>
    </source>
</evidence>
<dbReference type="Pfam" id="PF00069">
    <property type="entry name" value="Pkinase"/>
    <property type="match status" value="1"/>
</dbReference>
<evidence type="ECO:0000256" key="11">
    <source>
        <dbReference type="SAM" id="MobiDB-lite"/>
    </source>
</evidence>
<feature type="region of interest" description="Disordered" evidence="11">
    <location>
        <begin position="269"/>
        <end position="313"/>
    </location>
</feature>
<feature type="region of interest" description="Disordered" evidence="11">
    <location>
        <begin position="753"/>
        <end position="797"/>
    </location>
</feature>
<feature type="region of interest" description="Disordered" evidence="11">
    <location>
        <begin position="563"/>
        <end position="583"/>
    </location>
</feature>
<evidence type="ECO:0000256" key="6">
    <source>
        <dbReference type="ARBA" id="ARBA00022777"/>
    </source>
</evidence>
<keyword evidence="7 10" id="KW-0067">ATP-binding</keyword>
<dbReference type="InterPro" id="IPR008271">
    <property type="entry name" value="Ser/Thr_kinase_AS"/>
</dbReference>
<comment type="caution">
    <text evidence="13">The sequence shown here is derived from an EMBL/GenBank/DDBJ whole genome shotgun (WGS) entry which is preliminary data.</text>
</comment>
<dbReference type="FunFam" id="1.10.510.10:FF:000504">
    <property type="entry name" value="Serine/threonine-protein kinase Nek5"/>
    <property type="match status" value="1"/>
</dbReference>
<feature type="compositionally biased region" description="Low complexity" evidence="11">
    <location>
        <begin position="777"/>
        <end position="796"/>
    </location>
</feature>
<feature type="region of interest" description="Disordered" evidence="11">
    <location>
        <begin position="426"/>
        <end position="545"/>
    </location>
</feature>
<evidence type="ECO:0000313" key="13">
    <source>
        <dbReference type="EMBL" id="KAK4441326.1"/>
    </source>
</evidence>